<dbReference type="EMBL" id="LGRB01000019">
    <property type="protein sequence ID" value="OCT45722.1"/>
    <property type="molecule type" value="Genomic_DNA"/>
</dbReference>
<dbReference type="OrthoDB" id="5396937at2759"/>
<reference evidence="4" key="1">
    <citation type="submission" date="2015-07" db="EMBL/GenBank/DDBJ databases">
        <authorList>
            <person name="Teixeira M.M."/>
            <person name="Souza R.C."/>
            <person name="Almeida L.G."/>
            <person name="Vicente V.A."/>
            <person name="de Hoog S."/>
            <person name="Bocca A.L."/>
            <person name="de Almeida S.R."/>
            <person name="Vasconcelos A.T."/>
            <person name="Felipe M.S."/>
        </authorList>
    </citation>
    <scope>NUCLEOTIDE SEQUENCE [LARGE SCALE GENOMIC DNA]</scope>
    <source>
        <strain evidence="4">KSF</strain>
    </source>
</reference>
<name>A0A1C1CB89_9EURO</name>
<protein>
    <recommendedName>
        <fullName evidence="2">F-box domain-containing protein</fullName>
    </recommendedName>
</protein>
<dbReference type="Pfam" id="PF00646">
    <property type="entry name" value="F-box"/>
    <property type="match status" value="1"/>
</dbReference>
<feature type="domain" description="F-box" evidence="2">
    <location>
        <begin position="72"/>
        <end position="120"/>
    </location>
</feature>
<feature type="region of interest" description="Disordered" evidence="1">
    <location>
        <begin position="15"/>
        <end position="41"/>
    </location>
</feature>
<dbReference type="VEuPathDB" id="FungiDB:G647_03619"/>
<evidence type="ECO:0000313" key="3">
    <source>
        <dbReference type="EMBL" id="OCT45722.1"/>
    </source>
</evidence>
<dbReference type="STRING" id="86049.A0A1C1CB89"/>
<dbReference type="eggNOG" id="ENOG502S9GA">
    <property type="taxonomic scope" value="Eukaryota"/>
</dbReference>
<dbReference type="Proteomes" id="UP000094526">
    <property type="component" value="Unassembled WGS sequence"/>
</dbReference>
<gene>
    <name evidence="3" type="ORF">CLCR_01559</name>
</gene>
<feature type="compositionally biased region" description="Basic and acidic residues" evidence="1">
    <location>
        <begin position="441"/>
        <end position="451"/>
    </location>
</feature>
<organism evidence="3 4">
    <name type="scientific">Cladophialophora carrionii</name>
    <dbReference type="NCBI Taxonomy" id="86049"/>
    <lineage>
        <taxon>Eukaryota</taxon>
        <taxon>Fungi</taxon>
        <taxon>Dikarya</taxon>
        <taxon>Ascomycota</taxon>
        <taxon>Pezizomycotina</taxon>
        <taxon>Eurotiomycetes</taxon>
        <taxon>Chaetothyriomycetidae</taxon>
        <taxon>Chaetothyriales</taxon>
        <taxon>Herpotrichiellaceae</taxon>
        <taxon>Cladophialophora</taxon>
    </lineage>
</organism>
<dbReference type="InterPro" id="IPR036047">
    <property type="entry name" value="F-box-like_dom_sf"/>
</dbReference>
<evidence type="ECO:0000313" key="4">
    <source>
        <dbReference type="Proteomes" id="UP000094526"/>
    </source>
</evidence>
<dbReference type="PROSITE" id="PS50181">
    <property type="entry name" value="FBOX"/>
    <property type="match status" value="1"/>
</dbReference>
<sequence>MVTYVLRRANTACTLDTGGSSGESSRRPSAADIHAPRRPSLAALSLRLPSRSKRSNSSKGVDSSSESTQKLWEALLALPDEITAQILCYLSLADIFALRLASRSVHAYLQYHAGPITRSLLLQSAYEHTTDYEGCVDHDKARYLYDYIHTIYPPPQPCTSFDYLLRTLKRQAQVQKMLQVLTNWLQMKVYVLPKFKRCDNFNPYKHRLMRRLHVAAWTMCHFLDGYRTILVSEHPSHKAGRGVPDSEVAHGRCSWCLQSVRKLLTVYPGTELVPAYHFYGLCRQHLHALSRAPSAGRLRAKRSPSDADLIQFIVLGGVAELCRLSLLKGSSNQRIEVIANFVDKVSSAAIQQRIRANAPPSSTDADGKPPFDDLVAPLQTPFHLIHHSTISSLPALQDFVTGTEEWVTEMYVRLCPGDQIVSAWGFVTNILNGKSEGSAEAEERRRPKGADSDLDFLAPVKDFEE</sequence>
<feature type="region of interest" description="Disordered" evidence="1">
    <location>
        <begin position="435"/>
        <end position="465"/>
    </location>
</feature>
<dbReference type="InterPro" id="IPR001810">
    <property type="entry name" value="F-box_dom"/>
</dbReference>
<accession>A0A1C1CB89</accession>
<evidence type="ECO:0000256" key="1">
    <source>
        <dbReference type="SAM" id="MobiDB-lite"/>
    </source>
</evidence>
<comment type="caution">
    <text evidence="3">The sequence shown here is derived from an EMBL/GenBank/DDBJ whole genome shotgun (WGS) entry which is preliminary data.</text>
</comment>
<evidence type="ECO:0000259" key="2">
    <source>
        <dbReference type="PROSITE" id="PS50181"/>
    </source>
</evidence>
<proteinExistence type="predicted"/>
<dbReference type="AlphaFoldDB" id="A0A1C1CB89"/>
<dbReference type="SUPFAM" id="SSF81383">
    <property type="entry name" value="F-box domain"/>
    <property type="match status" value="1"/>
</dbReference>
<keyword evidence="4" id="KW-1185">Reference proteome</keyword>
<dbReference type="VEuPathDB" id="FungiDB:CLCR_01559"/>